<dbReference type="Proteomes" id="UP000070412">
    <property type="component" value="Unassembled WGS sequence"/>
</dbReference>
<keyword evidence="3" id="KW-1185">Reference proteome</keyword>
<evidence type="ECO:0000313" key="2">
    <source>
        <dbReference type="EnsemblMetazoa" id="KAF7489957.1"/>
    </source>
</evidence>
<reference evidence="3" key="1">
    <citation type="journal article" date="2020" name="PLoS Negl. Trop. Dis.">
        <title>High-quality nuclear genome for Sarcoptes scabiei-A critical resource for a neglected parasite.</title>
        <authorList>
            <person name="Korhonen P.K."/>
            <person name="Gasser R.B."/>
            <person name="Ma G."/>
            <person name="Wang T."/>
            <person name="Stroehlein A.J."/>
            <person name="Young N.D."/>
            <person name="Ang C.S."/>
            <person name="Fernando D.D."/>
            <person name="Lu H.C."/>
            <person name="Taylor S."/>
            <person name="Reynolds S.L."/>
            <person name="Mofiz E."/>
            <person name="Najaraj S.H."/>
            <person name="Gowda H."/>
            <person name="Madugundu A."/>
            <person name="Renuse S."/>
            <person name="Holt D."/>
            <person name="Pandey A."/>
            <person name="Papenfuss A.T."/>
            <person name="Fischer K."/>
        </authorList>
    </citation>
    <scope>NUCLEOTIDE SEQUENCE [LARGE SCALE GENOMIC DNA]</scope>
</reference>
<sequence length="206" mass="24510">MNPGDRNSGQSNKKLYKDFISKQSSILDDVHNRFTVRKLLDYCESIESKFSLYEIRAFKDQTPTEHCPDRSIYSARYYQDNQFSEQWNNYHFYHNPFRILKKFYTDLIVSVYKQYPDFLHNENFVKCLHSLIENYYTNDFFWNGIKSNSLLLLKSDCDPFFNSSPTFINDYQPFGATKSSSTSSYQNDWTIFFDFDYSNSSMGKGN</sequence>
<dbReference type="EMBL" id="WVUK01000063">
    <property type="protein sequence ID" value="KAF7489957.1"/>
    <property type="molecule type" value="Genomic_DNA"/>
</dbReference>
<accession>A0A834V9X3</accession>
<protein>
    <submittedName>
        <fullName evidence="1 2">Uncharacterized protein</fullName>
    </submittedName>
</protein>
<reference evidence="1" key="2">
    <citation type="submission" date="2020-01" db="EMBL/GenBank/DDBJ databases">
        <authorList>
            <person name="Korhonen P.K.K."/>
            <person name="Guangxu M.G."/>
            <person name="Wang T.W."/>
            <person name="Stroehlein A.J.S."/>
            <person name="Young N.D."/>
            <person name="Ang C.-S.A."/>
            <person name="Fernando D.W.F."/>
            <person name="Lu H.L."/>
            <person name="Taylor S.T."/>
            <person name="Ehtesham M.E.M."/>
            <person name="Najaraj S.H.N."/>
            <person name="Harsha G.H.G."/>
            <person name="Madugundu A.M."/>
            <person name="Renuse S.R."/>
            <person name="Holt D.H."/>
            <person name="Pandey A.P."/>
            <person name="Papenfuss A.P."/>
            <person name="Gasser R.B.G."/>
            <person name="Fischer K.F."/>
        </authorList>
    </citation>
    <scope>NUCLEOTIDE SEQUENCE</scope>
    <source>
        <strain evidence="1">SSS_KF_BRIS2020</strain>
    </source>
</reference>
<organism evidence="1">
    <name type="scientific">Sarcoptes scabiei</name>
    <name type="common">Itch mite</name>
    <name type="synonym">Acarus scabiei</name>
    <dbReference type="NCBI Taxonomy" id="52283"/>
    <lineage>
        <taxon>Eukaryota</taxon>
        <taxon>Metazoa</taxon>
        <taxon>Ecdysozoa</taxon>
        <taxon>Arthropoda</taxon>
        <taxon>Chelicerata</taxon>
        <taxon>Arachnida</taxon>
        <taxon>Acari</taxon>
        <taxon>Acariformes</taxon>
        <taxon>Sarcoptiformes</taxon>
        <taxon>Astigmata</taxon>
        <taxon>Psoroptidia</taxon>
        <taxon>Sarcoptoidea</taxon>
        <taxon>Sarcoptidae</taxon>
        <taxon>Sarcoptinae</taxon>
        <taxon>Sarcoptes</taxon>
    </lineage>
</organism>
<evidence type="ECO:0000313" key="3">
    <source>
        <dbReference type="Proteomes" id="UP000070412"/>
    </source>
</evidence>
<evidence type="ECO:0000313" key="1">
    <source>
        <dbReference type="EMBL" id="KAF7489957.1"/>
    </source>
</evidence>
<proteinExistence type="predicted"/>
<dbReference type="EnsemblMetazoa" id="SSS_4351s_mrna">
    <property type="protein sequence ID" value="KAF7489957.1"/>
    <property type="gene ID" value="SSS_4351"/>
</dbReference>
<gene>
    <name evidence="1" type="ORF">SSS_4351</name>
</gene>
<name>A0A834V9X3_SARSC</name>
<dbReference type="AlphaFoldDB" id="A0A834V9X3"/>
<reference evidence="2" key="3">
    <citation type="submission" date="2022-06" db="UniProtKB">
        <authorList>
            <consortium name="EnsemblMetazoa"/>
        </authorList>
    </citation>
    <scope>IDENTIFICATION</scope>
</reference>